<dbReference type="Proteomes" id="UP000261620">
    <property type="component" value="Unplaced"/>
</dbReference>
<dbReference type="AlphaFoldDB" id="A0A3Q3XER5"/>
<feature type="disulfide bond" evidence="3">
    <location>
        <begin position="10"/>
        <end position="74"/>
    </location>
</feature>
<feature type="disulfide bond" evidence="3">
    <location>
        <begin position="54"/>
        <end position="64"/>
    </location>
</feature>
<accession>A0A3Q3XER5</accession>
<dbReference type="PANTHER" id="PTHR48071:SF18">
    <property type="entry name" value="DELETED IN MALIGNANT BRAIN TUMORS 1 PROTEIN-RELATED"/>
    <property type="match status" value="1"/>
</dbReference>
<evidence type="ECO:0000313" key="5">
    <source>
        <dbReference type="Ensembl" id="ENSMMOP00000027145.1"/>
    </source>
</evidence>
<dbReference type="PROSITE" id="PS50287">
    <property type="entry name" value="SRCR_2"/>
    <property type="match status" value="1"/>
</dbReference>
<dbReference type="FunFam" id="3.10.250.10:FF:000001">
    <property type="entry name" value="Lysyl oxidase 4 isoform X1"/>
    <property type="match status" value="1"/>
</dbReference>
<dbReference type="Pfam" id="PF00530">
    <property type="entry name" value="SRCR"/>
    <property type="match status" value="1"/>
</dbReference>
<reference evidence="5" key="2">
    <citation type="submission" date="2025-09" db="UniProtKB">
        <authorList>
            <consortium name="Ensembl"/>
        </authorList>
    </citation>
    <scope>IDENTIFICATION</scope>
</reference>
<protein>
    <recommendedName>
        <fullName evidence="4">SRCR domain-containing protein</fullName>
    </recommendedName>
</protein>
<dbReference type="STRING" id="94237.ENSMMOP00000027145"/>
<evidence type="ECO:0000313" key="6">
    <source>
        <dbReference type="Proteomes" id="UP000261620"/>
    </source>
</evidence>
<dbReference type="InterPro" id="IPR001190">
    <property type="entry name" value="SRCR"/>
</dbReference>
<dbReference type="Gene3D" id="3.10.250.10">
    <property type="entry name" value="SRCR-like domain"/>
    <property type="match status" value="1"/>
</dbReference>
<keyword evidence="1" id="KW-0732">Signal</keyword>
<dbReference type="GO" id="GO:0016020">
    <property type="term" value="C:membrane"/>
    <property type="evidence" value="ECO:0007669"/>
    <property type="project" value="InterPro"/>
</dbReference>
<evidence type="ECO:0000256" key="1">
    <source>
        <dbReference type="ARBA" id="ARBA00022729"/>
    </source>
</evidence>
<feature type="disulfide bond" evidence="3">
    <location>
        <begin position="23"/>
        <end position="84"/>
    </location>
</feature>
<keyword evidence="2 3" id="KW-1015">Disulfide bond</keyword>
<proteinExistence type="predicted"/>
<dbReference type="PRINTS" id="PR00258">
    <property type="entry name" value="SPERACTRCPTR"/>
</dbReference>
<sequence length="170" mass="18766">FHDGVWGTVCDDQWDMNVANAACRQLHFSGAVEVLASGVFGEGNGKIWMDDLSCTGVETSLLHCTFPGWGINNCGHGEDVGVRCKSVREYDLPHKESFSHQLGELFDSGRDCDLNITVMVDNHTLNTICAHSPILSLNSDLRSSQPDFSSLVIQTTSDCSQHARKFVRYK</sequence>
<reference evidence="5" key="1">
    <citation type="submission" date="2025-08" db="UniProtKB">
        <authorList>
            <consortium name="Ensembl"/>
        </authorList>
    </citation>
    <scope>IDENTIFICATION</scope>
</reference>
<keyword evidence="6" id="KW-1185">Reference proteome</keyword>
<evidence type="ECO:0000259" key="4">
    <source>
        <dbReference type="PROSITE" id="PS50287"/>
    </source>
</evidence>
<dbReference type="OMA" id="HKESFSH"/>
<organism evidence="5 6">
    <name type="scientific">Mola mola</name>
    <name type="common">Ocean sunfish</name>
    <name type="synonym">Tetraodon mola</name>
    <dbReference type="NCBI Taxonomy" id="94237"/>
    <lineage>
        <taxon>Eukaryota</taxon>
        <taxon>Metazoa</taxon>
        <taxon>Chordata</taxon>
        <taxon>Craniata</taxon>
        <taxon>Vertebrata</taxon>
        <taxon>Euteleostomi</taxon>
        <taxon>Actinopterygii</taxon>
        <taxon>Neopterygii</taxon>
        <taxon>Teleostei</taxon>
        <taxon>Neoteleostei</taxon>
        <taxon>Acanthomorphata</taxon>
        <taxon>Eupercaria</taxon>
        <taxon>Tetraodontiformes</taxon>
        <taxon>Molidae</taxon>
        <taxon>Mola</taxon>
    </lineage>
</organism>
<dbReference type="SUPFAM" id="SSF56487">
    <property type="entry name" value="SRCR-like"/>
    <property type="match status" value="1"/>
</dbReference>
<evidence type="ECO:0000256" key="3">
    <source>
        <dbReference type="PROSITE-ProRule" id="PRU00196"/>
    </source>
</evidence>
<dbReference type="InterPro" id="IPR036772">
    <property type="entry name" value="SRCR-like_dom_sf"/>
</dbReference>
<dbReference type="Ensembl" id="ENSMMOT00000027608.1">
    <property type="protein sequence ID" value="ENSMMOP00000027145.1"/>
    <property type="gene ID" value="ENSMMOG00000020536.1"/>
</dbReference>
<evidence type="ECO:0000256" key="2">
    <source>
        <dbReference type="ARBA" id="ARBA00023157"/>
    </source>
</evidence>
<name>A0A3Q3XER5_MOLML</name>
<dbReference type="PANTHER" id="PTHR48071">
    <property type="entry name" value="SRCR DOMAIN-CONTAINING PROTEIN"/>
    <property type="match status" value="1"/>
</dbReference>
<feature type="domain" description="SRCR" evidence="4">
    <location>
        <begin position="1"/>
        <end position="85"/>
    </location>
</feature>
<dbReference type="SMART" id="SM00202">
    <property type="entry name" value="SR"/>
    <property type="match status" value="1"/>
</dbReference>